<evidence type="ECO:0000256" key="1">
    <source>
        <dbReference type="SAM" id="MobiDB-lite"/>
    </source>
</evidence>
<dbReference type="AlphaFoldDB" id="K5CC73"/>
<gene>
    <name evidence="2" type="ORF">RBSH_03613</name>
</gene>
<evidence type="ECO:0000313" key="2">
    <source>
        <dbReference type="EMBL" id="EKK01095.1"/>
    </source>
</evidence>
<reference evidence="2 3" key="1">
    <citation type="journal article" date="2013" name="Mar. Genomics">
        <title>Expression of sulfatases in Rhodopirellula baltica and the diversity of sulfatases in the genus Rhodopirellula.</title>
        <authorList>
            <person name="Wegner C.E."/>
            <person name="Richter-Heitmann T."/>
            <person name="Klindworth A."/>
            <person name="Klockow C."/>
            <person name="Richter M."/>
            <person name="Achstetter T."/>
            <person name="Glockner F.O."/>
            <person name="Harder J."/>
        </authorList>
    </citation>
    <scope>NUCLEOTIDE SEQUENCE [LARGE SCALE GENOMIC DNA]</scope>
    <source>
        <strain evidence="2 3">SH28</strain>
    </source>
</reference>
<organism evidence="2 3">
    <name type="scientific">Rhodopirellula baltica SH28</name>
    <dbReference type="NCBI Taxonomy" id="993517"/>
    <lineage>
        <taxon>Bacteria</taxon>
        <taxon>Pseudomonadati</taxon>
        <taxon>Planctomycetota</taxon>
        <taxon>Planctomycetia</taxon>
        <taxon>Pirellulales</taxon>
        <taxon>Pirellulaceae</taxon>
        <taxon>Rhodopirellula</taxon>
    </lineage>
</organism>
<proteinExistence type="predicted"/>
<evidence type="ECO:0008006" key="4">
    <source>
        <dbReference type="Google" id="ProtNLM"/>
    </source>
</evidence>
<accession>K5CC73</accession>
<dbReference type="PATRIC" id="fig|993517.3.peg.3918"/>
<dbReference type="Proteomes" id="UP000007993">
    <property type="component" value="Unassembled WGS sequence"/>
</dbReference>
<name>K5CC73_RHOBT</name>
<protein>
    <recommendedName>
        <fullName evidence="4">C2 domain-containing protein</fullName>
    </recommendedName>
</protein>
<sequence>MVACRTGWRIVCVRRGRSLQDHIEHHALDPVWNEGTAYHQDVQIVATLPNCLDFDSADGPREVTSGDGKVTFDPIETMPAGDREEYTDTCKPAGNGNVCCQYALTSKMLEREVIGEEPTRLSETSNN</sequence>
<comment type="caution">
    <text evidence="2">The sequence shown here is derived from an EMBL/GenBank/DDBJ whole genome shotgun (WGS) entry which is preliminary data.</text>
</comment>
<dbReference type="EMBL" id="AMCW01000106">
    <property type="protein sequence ID" value="EKK01095.1"/>
    <property type="molecule type" value="Genomic_DNA"/>
</dbReference>
<evidence type="ECO:0000313" key="3">
    <source>
        <dbReference type="Proteomes" id="UP000007993"/>
    </source>
</evidence>
<feature type="region of interest" description="Disordered" evidence="1">
    <location>
        <begin position="58"/>
        <end position="88"/>
    </location>
</feature>